<dbReference type="AlphaFoldDB" id="A0A0F9DSV2"/>
<accession>A0A0F9DSV2</accession>
<dbReference type="EMBL" id="LAZR01027698">
    <property type="protein sequence ID" value="KKL64913.1"/>
    <property type="molecule type" value="Genomic_DNA"/>
</dbReference>
<comment type="caution">
    <text evidence="1">The sequence shown here is derived from an EMBL/GenBank/DDBJ whole genome shotgun (WGS) entry which is preliminary data.</text>
</comment>
<proteinExistence type="predicted"/>
<reference evidence="1" key="1">
    <citation type="journal article" date="2015" name="Nature">
        <title>Complex archaea that bridge the gap between prokaryotes and eukaryotes.</title>
        <authorList>
            <person name="Spang A."/>
            <person name="Saw J.H."/>
            <person name="Jorgensen S.L."/>
            <person name="Zaremba-Niedzwiedzka K."/>
            <person name="Martijn J."/>
            <person name="Lind A.E."/>
            <person name="van Eijk R."/>
            <person name="Schleper C."/>
            <person name="Guy L."/>
            <person name="Ettema T.J."/>
        </authorList>
    </citation>
    <scope>NUCLEOTIDE SEQUENCE</scope>
</reference>
<evidence type="ECO:0008006" key="2">
    <source>
        <dbReference type="Google" id="ProtNLM"/>
    </source>
</evidence>
<gene>
    <name evidence="1" type="ORF">LCGC14_2160250</name>
</gene>
<dbReference type="InterPro" id="IPR021737">
    <property type="entry name" value="Phage_phiKZ_Orf197"/>
</dbReference>
<dbReference type="Pfam" id="PF11750">
    <property type="entry name" value="DUF3307"/>
    <property type="match status" value="1"/>
</dbReference>
<evidence type="ECO:0000313" key="1">
    <source>
        <dbReference type="EMBL" id="KKL64913.1"/>
    </source>
</evidence>
<sequence length="118" mass="13697">MIEWFFILLFGHCLADTSLQTSHMAKGKSRHNSIDVSRVPVGQKPMKLWYMWLTHHSMIHGGVVWLLTNNVYLGMIESISHWIIDFFKCDNKYNPIVDQLLHLGIKLIYCILITKGVV</sequence>
<name>A0A0F9DSV2_9ZZZZ</name>
<protein>
    <recommendedName>
        <fullName evidence="2">DUF3307 domain-containing protein</fullName>
    </recommendedName>
</protein>
<organism evidence="1">
    <name type="scientific">marine sediment metagenome</name>
    <dbReference type="NCBI Taxonomy" id="412755"/>
    <lineage>
        <taxon>unclassified sequences</taxon>
        <taxon>metagenomes</taxon>
        <taxon>ecological metagenomes</taxon>
    </lineage>
</organism>